<dbReference type="OrthoDB" id="9788869at2"/>
<sequence length="372" mass="41384">MKNLDSQIIRPTLLLDKAKCITNIETMLAKAQRSNTRLRPHFKTHQSAQIGEWFKERGVDAIAVSSMKMAEYFANNGWKDITVAIPINVREIGLINVLASKTQLNLVVESREAILFLQSELEHAVGIFLKVDTGNKRSGIPAEATGSIRLLVDLMKESDKLNCKGFLAHTGHNYQAKDQAEIHKNHSKTLLALNELKDIFRKEIPEIEVSLGDTPACSISEEFYGIDEIRPGNFVFYDIMQYVLGSCDEDQIAVAMACPIIARNIDRNELVIHGGGVHFSKEYLEADDEGTKLYGSIVRITENGWSGILGGGYLASLSQEHGIIRCSVELFDEFVVGDLIGILPVHSCMTANLMGRLMTTEGEWIETMNSKQ</sequence>
<dbReference type="AlphaFoldDB" id="A0A1Y1CKD0"/>
<dbReference type="SUPFAM" id="SSF51419">
    <property type="entry name" value="PLP-binding barrel"/>
    <property type="match status" value="1"/>
</dbReference>
<dbReference type="Pfam" id="PF14031">
    <property type="entry name" value="D-ser_dehydrat"/>
    <property type="match status" value="1"/>
</dbReference>
<gene>
    <name evidence="4" type="ORF">ALGA_2483</name>
</gene>
<dbReference type="InterPro" id="IPR026956">
    <property type="entry name" value="D-ser_dehydrat-like_dom"/>
</dbReference>
<evidence type="ECO:0000256" key="1">
    <source>
        <dbReference type="ARBA" id="ARBA00005323"/>
    </source>
</evidence>
<dbReference type="PANTHER" id="PTHR28004">
    <property type="entry name" value="ZGC:162816-RELATED"/>
    <property type="match status" value="1"/>
</dbReference>
<dbReference type="GO" id="GO:0036088">
    <property type="term" value="P:D-serine catabolic process"/>
    <property type="evidence" value="ECO:0007669"/>
    <property type="project" value="TreeGrafter"/>
</dbReference>
<dbReference type="InterPro" id="IPR029066">
    <property type="entry name" value="PLP-binding_barrel"/>
</dbReference>
<reference evidence="4 5" key="1">
    <citation type="journal article" date="2018" name="Mar. Genomics">
        <title>Complete genome sequence of Marinifilaceae bacterium strain SPP2, isolated from the Antarctic marine sediment.</title>
        <authorList>
            <person name="Watanabe M."/>
            <person name="Kojima H."/>
            <person name="Fukui M."/>
        </authorList>
    </citation>
    <scope>NUCLEOTIDE SEQUENCE [LARGE SCALE GENOMIC DNA]</scope>
    <source>
        <strain evidence="4 5">SPP2</strain>
    </source>
</reference>
<keyword evidence="5" id="KW-1185">Reference proteome</keyword>
<dbReference type="Gene3D" id="2.40.37.20">
    <property type="entry name" value="D-serine dehydratase-like domain"/>
    <property type="match status" value="1"/>
</dbReference>
<reference evidence="5" key="2">
    <citation type="journal article" date="2020" name="Antonie Van Leeuwenhoek">
        <title>Labilibaculum antarcticum sp. nov., a novel facultative anaerobic, psychrotorelant bacterium isolated from marine sediment of Antarctica.</title>
        <authorList>
            <person name="Watanabe M."/>
            <person name="Kojima H."/>
            <person name="Fukui M."/>
        </authorList>
    </citation>
    <scope>NUCLEOTIDE SEQUENCE [LARGE SCALE GENOMIC DNA]</scope>
    <source>
        <strain evidence="5">SPP2</strain>
    </source>
</reference>
<evidence type="ECO:0000259" key="3">
    <source>
        <dbReference type="SMART" id="SM01119"/>
    </source>
</evidence>
<dbReference type="InterPro" id="IPR042208">
    <property type="entry name" value="D-ser_dehydrat-like_sf"/>
</dbReference>
<comment type="similarity">
    <text evidence="1">Belongs to the DSD1 family.</text>
</comment>
<protein>
    <submittedName>
        <fullName evidence="4">Alanine racemase</fullName>
    </submittedName>
</protein>
<dbReference type="RefSeq" id="WP_096429647.1">
    <property type="nucleotide sequence ID" value="NZ_AP018042.1"/>
</dbReference>
<evidence type="ECO:0000313" key="4">
    <source>
        <dbReference type="EMBL" id="BAX80805.1"/>
    </source>
</evidence>
<dbReference type="Proteomes" id="UP000218267">
    <property type="component" value="Chromosome"/>
</dbReference>
<accession>A0A1Y1CKD0</accession>
<dbReference type="InterPro" id="IPR001608">
    <property type="entry name" value="Ala_racemase_N"/>
</dbReference>
<dbReference type="KEGG" id="mbas:ALGA_2483"/>
<dbReference type="InterPro" id="IPR051466">
    <property type="entry name" value="D-amino_acid_metab_enzyme"/>
</dbReference>
<dbReference type="PANTHER" id="PTHR28004:SF2">
    <property type="entry name" value="D-SERINE DEHYDRATASE"/>
    <property type="match status" value="1"/>
</dbReference>
<dbReference type="EMBL" id="AP018042">
    <property type="protein sequence ID" value="BAX80805.1"/>
    <property type="molecule type" value="Genomic_DNA"/>
</dbReference>
<name>A0A1Y1CKD0_9BACT</name>
<dbReference type="SMART" id="SM01119">
    <property type="entry name" value="D-ser_dehydrat"/>
    <property type="match status" value="1"/>
</dbReference>
<feature type="domain" description="D-serine dehydratase-like" evidence="3">
    <location>
        <begin position="253"/>
        <end position="361"/>
    </location>
</feature>
<evidence type="ECO:0000256" key="2">
    <source>
        <dbReference type="ARBA" id="ARBA00023239"/>
    </source>
</evidence>
<dbReference type="Gene3D" id="3.20.20.10">
    <property type="entry name" value="Alanine racemase"/>
    <property type="match status" value="1"/>
</dbReference>
<dbReference type="GO" id="GO:0008721">
    <property type="term" value="F:D-serine ammonia-lyase activity"/>
    <property type="evidence" value="ECO:0007669"/>
    <property type="project" value="TreeGrafter"/>
</dbReference>
<proteinExistence type="inferred from homology"/>
<evidence type="ECO:0000313" key="5">
    <source>
        <dbReference type="Proteomes" id="UP000218267"/>
    </source>
</evidence>
<keyword evidence="2" id="KW-0456">Lyase</keyword>
<dbReference type="Pfam" id="PF01168">
    <property type="entry name" value="Ala_racemase_N"/>
    <property type="match status" value="1"/>
</dbReference>
<organism evidence="4 5">
    <name type="scientific">Labilibaculum antarcticum</name>
    <dbReference type="NCBI Taxonomy" id="1717717"/>
    <lineage>
        <taxon>Bacteria</taxon>
        <taxon>Pseudomonadati</taxon>
        <taxon>Bacteroidota</taxon>
        <taxon>Bacteroidia</taxon>
        <taxon>Marinilabiliales</taxon>
        <taxon>Marinifilaceae</taxon>
        <taxon>Labilibaculum</taxon>
    </lineage>
</organism>